<evidence type="ECO:0000313" key="1">
    <source>
        <dbReference type="EMBL" id="KAJ4712555.1"/>
    </source>
</evidence>
<keyword evidence="2" id="KW-1185">Reference proteome</keyword>
<gene>
    <name evidence="1" type="ORF">OWV82_014784</name>
</gene>
<comment type="caution">
    <text evidence="1">The sequence shown here is derived from an EMBL/GenBank/DDBJ whole genome shotgun (WGS) entry which is preliminary data.</text>
</comment>
<sequence>MLNNSKPKSSPGEEKNKLFQLTKEPFWSDQVVDRPRGQPVTVYKEIKLVQFLQDSLWIRQVIADHNKRSNVVLYKSKTCPNKTPCNFLPFRKKAQDDHSQYKWNMAKTAECCNFLPLFSLNPIRKRRRFNPVANAK</sequence>
<organism evidence="1 2">
    <name type="scientific">Melia azedarach</name>
    <name type="common">Chinaberry tree</name>
    <dbReference type="NCBI Taxonomy" id="155640"/>
    <lineage>
        <taxon>Eukaryota</taxon>
        <taxon>Viridiplantae</taxon>
        <taxon>Streptophyta</taxon>
        <taxon>Embryophyta</taxon>
        <taxon>Tracheophyta</taxon>
        <taxon>Spermatophyta</taxon>
        <taxon>Magnoliopsida</taxon>
        <taxon>eudicotyledons</taxon>
        <taxon>Gunneridae</taxon>
        <taxon>Pentapetalae</taxon>
        <taxon>rosids</taxon>
        <taxon>malvids</taxon>
        <taxon>Sapindales</taxon>
        <taxon>Meliaceae</taxon>
        <taxon>Melia</taxon>
    </lineage>
</organism>
<accession>A0ACC1XMC9</accession>
<name>A0ACC1XMC9_MELAZ</name>
<dbReference type="Proteomes" id="UP001164539">
    <property type="component" value="Chromosome 8"/>
</dbReference>
<proteinExistence type="predicted"/>
<protein>
    <submittedName>
        <fullName evidence="1">Uncharacterized protein</fullName>
    </submittedName>
</protein>
<reference evidence="1 2" key="1">
    <citation type="journal article" date="2023" name="Science">
        <title>Complex scaffold remodeling in plant triterpene biosynthesis.</title>
        <authorList>
            <person name="De La Pena R."/>
            <person name="Hodgson H."/>
            <person name="Liu J.C."/>
            <person name="Stephenson M.J."/>
            <person name="Martin A.C."/>
            <person name="Owen C."/>
            <person name="Harkess A."/>
            <person name="Leebens-Mack J."/>
            <person name="Jimenez L.E."/>
            <person name="Osbourn A."/>
            <person name="Sattely E.S."/>
        </authorList>
    </citation>
    <scope>NUCLEOTIDE SEQUENCE [LARGE SCALE GENOMIC DNA]</scope>
    <source>
        <strain evidence="2">cv. JPN11</strain>
        <tissue evidence="1">Leaf</tissue>
    </source>
</reference>
<dbReference type="EMBL" id="CM051401">
    <property type="protein sequence ID" value="KAJ4712555.1"/>
    <property type="molecule type" value="Genomic_DNA"/>
</dbReference>
<evidence type="ECO:0000313" key="2">
    <source>
        <dbReference type="Proteomes" id="UP001164539"/>
    </source>
</evidence>